<dbReference type="Pfam" id="PF01797">
    <property type="entry name" value="Y1_Tnp"/>
    <property type="match status" value="1"/>
</dbReference>
<dbReference type="SMART" id="SM01321">
    <property type="entry name" value="Y1_Tnp"/>
    <property type="match status" value="1"/>
</dbReference>
<evidence type="ECO:0000313" key="3">
    <source>
        <dbReference type="Proteomes" id="UP000251853"/>
    </source>
</evidence>
<name>A0A2X2WS31_9FIRM</name>
<evidence type="ECO:0000259" key="1">
    <source>
        <dbReference type="SMART" id="SM01321"/>
    </source>
</evidence>
<dbReference type="GO" id="GO:0003677">
    <property type="term" value="F:DNA binding"/>
    <property type="evidence" value="ECO:0007669"/>
    <property type="project" value="InterPro"/>
</dbReference>
<dbReference type="SUPFAM" id="SSF143422">
    <property type="entry name" value="Transposase IS200-like"/>
    <property type="match status" value="1"/>
</dbReference>
<dbReference type="PANTHER" id="PTHR33360">
    <property type="entry name" value="TRANSPOSASE FOR INSERTION SEQUENCE ELEMENT IS200"/>
    <property type="match status" value="1"/>
</dbReference>
<organism evidence="2 3">
    <name type="scientific">Enterocloster clostridioformis</name>
    <dbReference type="NCBI Taxonomy" id="1531"/>
    <lineage>
        <taxon>Bacteria</taxon>
        <taxon>Bacillati</taxon>
        <taxon>Bacillota</taxon>
        <taxon>Clostridia</taxon>
        <taxon>Lachnospirales</taxon>
        <taxon>Lachnospiraceae</taxon>
        <taxon>Enterocloster</taxon>
    </lineage>
</organism>
<dbReference type="InterPro" id="IPR002686">
    <property type="entry name" value="Transposase_17"/>
</dbReference>
<dbReference type="EMBL" id="UAVW01000021">
    <property type="protein sequence ID" value="SQB16590.1"/>
    <property type="molecule type" value="Genomic_DNA"/>
</dbReference>
<sequence length="140" mass="16524">MDNQSLAHSRYNCTYHIVFIPKYRRKVMFGKLRKDVGEILGKVCKMEGVTILKAATLPEHVHMYVSIPPKLNVSKTIGRIKGKSALMIFDRHPEYRDRNNRHFWARGYYCETVGNVNEETIKQYIQEQYERDRLEGDSEK</sequence>
<dbReference type="GO" id="GO:0006313">
    <property type="term" value="P:DNA transposition"/>
    <property type="evidence" value="ECO:0007669"/>
    <property type="project" value="InterPro"/>
</dbReference>
<evidence type="ECO:0000313" key="2">
    <source>
        <dbReference type="EMBL" id="SQB16590.1"/>
    </source>
</evidence>
<dbReference type="GO" id="GO:0004803">
    <property type="term" value="F:transposase activity"/>
    <property type="evidence" value="ECO:0007669"/>
    <property type="project" value="InterPro"/>
</dbReference>
<dbReference type="NCBIfam" id="NF033573">
    <property type="entry name" value="transpos_IS200"/>
    <property type="match status" value="1"/>
</dbReference>
<accession>A0A2X2WS31</accession>
<dbReference type="Proteomes" id="UP000251853">
    <property type="component" value="Unassembled WGS sequence"/>
</dbReference>
<keyword evidence="3" id="KW-1185">Reference proteome</keyword>
<gene>
    <name evidence="2" type="ORF">NCTC11224_05650</name>
</gene>
<reference evidence="2 3" key="1">
    <citation type="submission" date="2018-06" db="EMBL/GenBank/DDBJ databases">
        <authorList>
            <consortium name="Pathogen Informatics"/>
            <person name="Doyle S."/>
        </authorList>
    </citation>
    <scope>NUCLEOTIDE SEQUENCE [LARGE SCALE GENOMIC DNA]</scope>
    <source>
        <strain evidence="2 3">NCTC11224</strain>
    </source>
</reference>
<dbReference type="Gene3D" id="3.30.70.1290">
    <property type="entry name" value="Transposase IS200-like"/>
    <property type="match status" value="1"/>
</dbReference>
<dbReference type="PANTHER" id="PTHR33360:SF2">
    <property type="entry name" value="TRANSPOSASE FOR INSERTION SEQUENCE ELEMENT IS200"/>
    <property type="match status" value="1"/>
</dbReference>
<dbReference type="RefSeq" id="WP_112483384.1">
    <property type="nucleotide sequence ID" value="NZ_JAIWZC010000001.1"/>
</dbReference>
<feature type="domain" description="Transposase IS200-like" evidence="1">
    <location>
        <begin position="10"/>
        <end position="128"/>
    </location>
</feature>
<proteinExistence type="predicted"/>
<dbReference type="InterPro" id="IPR036515">
    <property type="entry name" value="Transposase_17_sf"/>
</dbReference>
<dbReference type="AlphaFoldDB" id="A0A2X2WS31"/>
<protein>
    <submittedName>
        <fullName evidence="2">Transposase IS200-like protein</fullName>
    </submittedName>
</protein>